<protein>
    <submittedName>
        <fullName evidence="1">Uncharacterized protein</fullName>
    </submittedName>
</protein>
<dbReference type="GeneID" id="84593331"/>
<evidence type="ECO:0000313" key="1">
    <source>
        <dbReference type="RefSeq" id="XP_059602718.1"/>
    </source>
</evidence>
<dbReference type="AlphaFoldDB" id="A0AAJ8E0B6"/>
<name>A0AAJ8E0B6_ASPNG</name>
<gene>
    <name evidence="1" type="ORF">An16g01910</name>
</gene>
<reference evidence="1" key="2">
    <citation type="submission" date="2025-08" db="UniProtKB">
        <authorList>
            <consortium name="RefSeq"/>
        </authorList>
    </citation>
    <scope>IDENTIFICATION</scope>
</reference>
<accession>A0AAJ8E0B6</accession>
<dbReference type="VEuPathDB" id="FungiDB:An16g01910"/>
<organism evidence="1">
    <name type="scientific">Aspergillus niger</name>
    <dbReference type="NCBI Taxonomy" id="5061"/>
    <lineage>
        <taxon>Eukaryota</taxon>
        <taxon>Fungi</taxon>
        <taxon>Dikarya</taxon>
        <taxon>Ascomycota</taxon>
        <taxon>Pezizomycotina</taxon>
        <taxon>Eurotiomycetes</taxon>
        <taxon>Eurotiomycetidae</taxon>
        <taxon>Eurotiales</taxon>
        <taxon>Aspergillaceae</taxon>
        <taxon>Aspergillus</taxon>
        <taxon>Aspergillus subgen. Circumdati</taxon>
    </lineage>
</organism>
<dbReference type="KEGG" id="ang:An16g01910"/>
<proteinExistence type="predicted"/>
<reference evidence="1" key="1">
    <citation type="submission" date="2025-02" db="EMBL/GenBank/DDBJ databases">
        <authorList>
            <consortium name="NCBI Genome Project"/>
        </authorList>
    </citation>
    <scope>NUCLEOTIDE SEQUENCE</scope>
</reference>
<dbReference type="RefSeq" id="XP_059602718.1">
    <property type="nucleotide sequence ID" value="XM_059744949.1"/>
</dbReference>
<sequence length="103" mass="11122">MTRATQRRQQATVLGAFRSERNKTISSGSRPWWQGQLGYQGSGPSLRGLVKLRSIIGGSNSTKGSARAYGRIFGPDSESGQNVLRGTKGALFITADVRNLKPL</sequence>